<dbReference type="EMBL" id="CM000882">
    <property type="protein sequence ID" value="PNT68780.1"/>
    <property type="molecule type" value="Genomic_DNA"/>
</dbReference>
<dbReference type="AlphaFoldDB" id="A0A2K2D3D0"/>
<dbReference type="Proteomes" id="UP000008810">
    <property type="component" value="Chromosome 3"/>
</dbReference>
<dbReference type="EnsemblPlants" id="PNT68780">
    <property type="protein sequence ID" value="PNT68780"/>
    <property type="gene ID" value="BRADI_3g45196v3"/>
</dbReference>
<gene>
    <name evidence="2" type="ORF">BRADI_3g45196v3</name>
</gene>
<proteinExistence type="predicted"/>
<evidence type="ECO:0000256" key="1">
    <source>
        <dbReference type="SAM" id="MobiDB-lite"/>
    </source>
</evidence>
<feature type="region of interest" description="Disordered" evidence="1">
    <location>
        <begin position="1"/>
        <end position="103"/>
    </location>
</feature>
<keyword evidence="4" id="KW-1185">Reference proteome</keyword>
<dbReference type="Gramene" id="PNT68780">
    <property type="protein sequence ID" value="PNT68780"/>
    <property type="gene ID" value="BRADI_3g45196v3"/>
</dbReference>
<reference evidence="3" key="3">
    <citation type="submission" date="2018-08" db="UniProtKB">
        <authorList>
            <consortium name="EnsemblPlants"/>
        </authorList>
    </citation>
    <scope>IDENTIFICATION</scope>
    <source>
        <strain evidence="3">cv. Bd21</strain>
    </source>
</reference>
<feature type="compositionally biased region" description="Basic residues" evidence="1">
    <location>
        <begin position="69"/>
        <end position="80"/>
    </location>
</feature>
<evidence type="ECO:0000313" key="2">
    <source>
        <dbReference type="EMBL" id="PNT68780.1"/>
    </source>
</evidence>
<evidence type="ECO:0000313" key="4">
    <source>
        <dbReference type="Proteomes" id="UP000008810"/>
    </source>
</evidence>
<name>A0A2K2D3D0_BRADI</name>
<evidence type="ECO:0000313" key="3">
    <source>
        <dbReference type="EnsemblPlants" id="PNT68780"/>
    </source>
</evidence>
<accession>A0A2K2D3D0</accession>
<protein>
    <submittedName>
        <fullName evidence="2 3">Uncharacterized protein</fullName>
    </submittedName>
</protein>
<reference evidence="2 3" key="1">
    <citation type="journal article" date="2010" name="Nature">
        <title>Genome sequencing and analysis of the model grass Brachypodium distachyon.</title>
        <authorList>
            <consortium name="International Brachypodium Initiative"/>
        </authorList>
    </citation>
    <scope>NUCLEOTIDE SEQUENCE [LARGE SCALE GENOMIC DNA]</scope>
    <source>
        <strain evidence="2 3">Bd21</strain>
    </source>
</reference>
<dbReference type="InParanoid" id="A0A2K2D3D0"/>
<organism evidence="2">
    <name type="scientific">Brachypodium distachyon</name>
    <name type="common">Purple false brome</name>
    <name type="synonym">Trachynia distachya</name>
    <dbReference type="NCBI Taxonomy" id="15368"/>
    <lineage>
        <taxon>Eukaryota</taxon>
        <taxon>Viridiplantae</taxon>
        <taxon>Streptophyta</taxon>
        <taxon>Embryophyta</taxon>
        <taxon>Tracheophyta</taxon>
        <taxon>Spermatophyta</taxon>
        <taxon>Magnoliopsida</taxon>
        <taxon>Liliopsida</taxon>
        <taxon>Poales</taxon>
        <taxon>Poaceae</taxon>
        <taxon>BOP clade</taxon>
        <taxon>Pooideae</taxon>
        <taxon>Stipodae</taxon>
        <taxon>Brachypodieae</taxon>
        <taxon>Brachypodium</taxon>
    </lineage>
</organism>
<reference evidence="2" key="2">
    <citation type="submission" date="2017-06" db="EMBL/GenBank/DDBJ databases">
        <title>WGS assembly of Brachypodium distachyon.</title>
        <authorList>
            <consortium name="The International Brachypodium Initiative"/>
            <person name="Lucas S."/>
            <person name="Harmon-Smith M."/>
            <person name="Lail K."/>
            <person name="Tice H."/>
            <person name="Grimwood J."/>
            <person name="Bruce D."/>
            <person name="Barry K."/>
            <person name="Shu S."/>
            <person name="Lindquist E."/>
            <person name="Wang M."/>
            <person name="Pitluck S."/>
            <person name="Vogel J.P."/>
            <person name="Garvin D.F."/>
            <person name="Mockler T.C."/>
            <person name="Schmutz J."/>
            <person name="Rokhsar D."/>
            <person name="Bevan M.W."/>
        </authorList>
    </citation>
    <scope>NUCLEOTIDE SEQUENCE</scope>
    <source>
        <strain evidence="2">Bd21</strain>
    </source>
</reference>
<sequence length="103" mass="11547">MPLRRSGQGRRPRPQQAAPTSGSHAPPAALHPHKEPRRRAPMPQATRTWPPQDGSGRAIPDPAGNARIQARRPRSGHHQQRREPPHRPLQLLHTSAARHRKGR</sequence>